<dbReference type="SUPFAM" id="SSF53335">
    <property type="entry name" value="S-adenosyl-L-methionine-dependent methyltransferases"/>
    <property type="match status" value="1"/>
</dbReference>
<dbReference type="KEGG" id="aarg:Aargi30884_01260"/>
<organism evidence="1 2">
    <name type="scientific">Amedibacterium intestinale</name>
    <dbReference type="NCBI Taxonomy" id="2583452"/>
    <lineage>
        <taxon>Bacteria</taxon>
        <taxon>Bacillati</taxon>
        <taxon>Bacillota</taxon>
        <taxon>Erysipelotrichia</taxon>
        <taxon>Erysipelotrichales</taxon>
        <taxon>Erysipelotrichaceae</taxon>
        <taxon>Amedibacterium</taxon>
    </lineage>
</organism>
<gene>
    <name evidence="1" type="ORF">Aargi30884_01260</name>
</gene>
<evidence type="ECO:0000313" key="1">
    <source>
        <dbReference type="EMBL" id="BBK21223.1"/>
    </source>
</evidence>
<dbReference type="InterPro" id="IPR029063">
    <property type="entry name" value="SAM-dependent_MTases_sf"/>
</dbReference>
<name>A0A6N4TEQ0_9FIRM</name>
<dbReference type="Gene3D" id="3.40.50.150">
    <property type="entry name" value="Vaccinia Virus protein VP39"/>
    <property type="match status" value="1"/>
</dbReference>
<dbReference type="Proteomes" id="UP000464754">
    <property type="component" value="Chromosome"/>
</dbReference>
<dbReference type="AlphaFoldDB" id="A0A6N4TEQ0"/>
<accession>A0A6N4TEQ0</accession>
<sequence>MIQIEFCVADAASRESILTLKRNRLFTKAVSNMAIMDIRDIEPLFMAVYELLDENGIFVFATQHPCFVTLTEKYMTTSQLLWYCD</sequence>
<proteinExistence type="predicted"/>
<evidence type="ECO:0008006" key="3">
    <source>
        <dbReference type="Google" id="ProtNLM"/>
    </source>
</evidence>
<protein>
    <recommendedName>
        <fullName evidence="3">Methyltransferase type 11 domain-containing protein</fullName>
    </recommendedName>
</protein>
<keyword evidence="2" id="KW-1185">Reference proteome</keyword>
<reference evidence="2" key="1">
    <citation type="submission" date="2019-05" db="EMBL/GenBank/DDBJ databases">
        <title>Complete genome sequencing of Absiella argi strain JCM 30884.</title>
        <authorList>
            <person name="Sakamoto M."/>
            <person name="Murakami T."/>
            <person name="Mori H."/>
        </authorList>
    </citation>
    <scope>NUCLEOTIDE SEQUENCE [LARGE SCALE GENOMIC DNA]</scope>
    <source>
        <strain evidence="2">JCM 30884</strain>
    </source>
</reference>
<evidence type="ECO:0000313" key="2">
    <source>
        <dbReference type="Proteomes" id="UP000464754"/>
    </source>
</evidence>
<dbReference type="EMBL" id="AP019695">
    <property type="protein sequence ID" value="BBK21223.1"/>
    <property type="molecule type" value="Genomic_DNA"/>
</dbReference>